<keyword evidence="1" id="KW-0472">Membrane</keyword>
<proteinExistence type="predicted"/>
<gene>
    <name evidence="2" type="ORF">METZ01_LOCUS420954</name>
</gene>
<evidence type="ECO:0000313" key="2">
    <source>
        <dbReference type="EMBL" id="SVD68100.1"/>
    </source>
</evidence>
<evidence type="ECO:0000256" key="1">
    <source>
        <dbReference type="SAM" id="Phobius"/>
    </source>
</evidence>
<organism evidence="2">
    <name type="scientific">marine metagenome</name>
    <dbReference type="NCBI Taxonomy" id="408172"/>
    <lineage>
        <taxon>unclassified sequences</taxon>
        <taxon>metagenomes</taxon>
        <taxon>ecological metagenomes</taxon>
    </lineage>
</organism>
<feature type="transmembrane region" description="Helical" evidence="1">
    <location>
        <begin position="46"/>
        <end position="63"/>
    </location>
</feature>
<accession>A0A382XB81</accession>
<sequence>MAEQKTKDTVKTTVSSNGEEEVKFEPVKQIEQDTFDAVKGIKTFDYVIIGLLAYLVFIIVPDLQEKVHYVEKDLNSVLVQSERYKAATRVMSKGNACAECHLDPDHLISGLQSTYPSFADLKGFMSVGHQKYYTMAKPMADTELMEIYRTLK</sequence>
<reference evidence="2" key="1">
    <citation type="submission" date="2018-05" db="EMBL/GenBank/DDBJ databases">
        <authorList>
            <person name="Lanie J.A."/>
            <person name="Ng W.-L."/>
            <person name="Kazmierczak K.M."/>
            <person name="Andrzejewski T.M."/>
            <person name="Davidsen T.M."/>
            <person name="Wayne K.J."/>
            <person name="Tettelin H."/>
            <person name="Glass J.I."/>
            <person name="Rusch D."/>
            <person name="Podicherti R."/>
            <person name="Tsui H.-C.T."/>
            <person name="Winkler M.E."/>
        </authorList>
    </citation>
    <scope>NUCLEOTIDE SEQUENCE</scope>
</reference>
<protein>
    <submittedName>
        <fullName evidence="2">Uncharacterized protein</fullName>
    </submittedName>
</protein>
<dbReference type="AlphaFoldDB" id="A0A382XB81"/>
<keyword evidence="1" id="KW-0812">Transmembrane</keyword>
<dbReference type="EMBL" id="UINC01166252">
    <property type="protein sequence ID" value="SVD68100.1"/>
    <property type="molecule type" value="Genomic_DNA"/>
</dbReference>
<name>A0A382XB81_9ZZZZ</name>
<keyword evidence="1" id="KW-1133">Transmembrane helix</keyword>